<dbReference type="SUPFAM" id="SSF53474">
    <property type="entry name" value="alpha/beta-Hydrolases"/>
    <property type="match status" value="1"/>
</dbReference>
<keyword evidence="2" id="KW-0378">Hydrolase</keyword>
<protein>
    <submittedName>
        <fullName evidence="4">Esterase</fullName>
    </submittedName>
</protein>
<dbReference type="InterPro" id="IPR000801">
    <property type="entry name" value="Esterase-like"/>
</dbReference>
<evidence type="ECO:0000313" key="4">
    <source>
        <dbReference type="EMBL" id="PYB74540.1"/>
    </source>
</evidence>
<dbReference type="InterPro" id="IPR052558">
    <property type="entry name" value="Siderophore_Hydrolase_D"/>
</dbReference>
<evidence type="ECO:0000313" key="5">
    <source>
        <dbReference type="Proteomes" id="UP000247620"/>
    </source>
</evidence>
<comment type="similarity">
    <text evidence="1">Belongs to the esterase D family.</text>
</comment>
<dbReference type="EMBL" id="QJRO01000029">
    <property type="protein sequence ID" value="PYB74540.1"/>
    <property type="molecule type" value="Genomic_DNA"/>
</dbReference>
<feature type="signal peptide" evidence="3">
    <location>
        <begin position="1"/>
        <end position="18"/>
    </location>
</feature>
<dbReference type="AlphaFoldDB" id="A0A2V4HU50"/>
<feature type="chain" id="PRO_5015976737" evidence="3">
    <location>
        <begin position="19"/>
        <end position="302"/>
    </location>
</feature>
<proteinExistence type="inferred from homology"/>
<dbReference type="PANTHER" id="PTHR40841">
    <property type="entry name" value="SIDEROPHORE TRIACETYLFUSARININE C ESTERASE"/>
    <property type="match status" value="1"/>
</dbReference>
<name>A0A2V4HU50_9PSED</name>
<sequence>MKIPTLVLALLLTGTALAQPHPEQKMDTTLLQRQDLAYRFSLLDLDSRDGQRHYRLWIGKPQRPAPASGYPVLWMLDGNAAISALAPQQLQALANGQAPLLVAIGYQTDQRIERSARTYDYTPVVPGLAEQRDPLTGQASGGVDAFLDLLEQRMRPMVAAVAPIDAQRQMLWGHSYGGLAVLHTLFTRPWLFSDYAAASPSLWWNDGAILKEAHFLRGRLSDRHPRLLLMRGSAEPLKPNGPPQADTLNPVRELTRDLERTTGMEVCLVPFEGLTHGAMLPASLQRVVDEMVSPQRTPACIR</sequence>
<dbReference type="Proteomes" id="UP000247620">
    <property type="component" value="Unassembled WGS sequence"/>
</dbReference>
<dbReference type="InterPro" id="IPR029058">
    <property type="entry name" value="AB_hydrolase_fold"/>
</dbReference>
<organism evidence="4 5">
    <name type="scientific">Pseudomonas soli</name>
    <dbReference type="NCBI Taxonomy" id="1306993"/>
    <lineage>
        <taxon>Bacteria</taxon>
        <taxon>Pseudomonadati</taxon>
        <taxon>Pseudomonadota</taxon>
        <taxon>Gammaproteobacteria</taxon>
        <taxon>Pseudomonadales</taxon>
        <taxon>Pseudomonadaceae</taxon>
        <taxon>Pseudomonas</taxon>
    </lineage>
</organism>
<dbReference type="GO" id="GO:0016788">
    <property type="term" value="F:hydrolase activity, acting on ester bonds"/>
    <property type="evidence" value="ECO:0007669"/>
    <property type="project" value="TreeGrafter"/>
</dbReference>
<dbReference type="Pfam" id="PF00756">
    <property type="entry name" value="Esterase"/>
    <property type="match status" value="1"/>
</dbReference>
<evidence type="ECO:0000256" key="2">
    <source>
        <dbReference type="ARBA" id="ARBA00022801"/>
    </source>
</evidence>
<keyword evidence="3" id="KW-0732">Signal</keyword>
<comment type="caution">
    <text evidence="4">The sequence shown here is derived from an EMBL/GenBank/DDBJ whole genome shotgun (WGS) entry which is preliminary data.</text>
</comment>
<dbReference type="RefSeq" id="WP_110704175.1">
    <property type="nucleotide sequence ID" value="NZ_QJRO01000029.1"/>
</dbReference>
<accession>A0A2V4HU50</accession>
<gene>
    <name evidence="4" type="ORF">DMX07_24445</name>
</gene>
<evidence type="ECO:0000256" key="3">
    <source>
        <dbReference type="SAM" id="SignalP"/>
    </source>
</evidence>
<dbReference type="PANTHER" id="PTHR40841:SF2">
    <property type="entry name" value="SIDEROPHORE-DEGRADING ESTERASE (EUROFUNG)"/>
    <property type="match status" value="1"/>
</dbReference>
<dbReference type="Gene3D" id="3.40.50.1820">
    <property type="entry name" value="alpha/beta hydrolase"/>
    <property type="match status" value="1"/>
</dbReference>
<evidence type="ECO:0000256" key="1">
    <source>
        <dbReference type="ARBA" id="ARBA00005622"/>
    </source>
</evidence>
<reference evidence="4 5" key="1">
    <citation type="submission" date="2018-06" db="EMBL/GenBank/DDBJ databases">
        <title>Pseudomonas diversity within urban Lake Michigan freshwaters.</title>
        <authorList>
            <person name="Batrich M."/>
            <person name="Hatzopoulos T."/>
            <person name="Putonti C."/>
        </authorList>
    </citation>
    <scope>NUCLEOTIDE SEQUENCE [LARGE SCALE GENOMIC DNA]</scope>
    <source>
        <strain evidence="4 5">LBp-160603</strain>
    </source>
</reference>